<accession>A0A7C9AER9</accession>
<reference evidence="1" key="1">
    <citation type="journal article" date="2013" name="J. Plant Res.">
        <title>Effect of fungi and light on seed germination of three Opuntia species from semiarid lands of central Mexico.</title>
        <authorList>
            <person name="Delgado-Sanchez P."/>
            <person name="Jimenez-Bremont J.F."/>
            <person name="Guerrero-Gonzalez Mde L."/>
            <person name="Flores J."/>
        </authorList>
    </citation>
    <scope>NUCLEOTIDE SEQUENCE</scope>
    <source>
        <tissue evidence="1">Cladode</tissue>
    </source>
</reference>
<organism evidence="1">
    <name type="scientific">Opuntia streptacantha</name>
    <name type="common">Prickly pear cactus</name>
    <name type="synonym">Opuntia cardona</name>
    <dbReference type="NCBI Taxonomy" id="393608"/>
    <lineage>
        <taxon>Eukaryota</taxon>
        <taxon>Viridiplantae</taxon>
        <taxon>Streptophyta</taxon>
        <taxon>Embryophyta</taxon>
        <taxon>Tracheophyta</taxon>
        <taxon>Spermatophyta</taxon>
        <taxon>Magnoliopsida</taxon>
        <taxon>eudicotyledons</taxon>
        <taxon>Gunneridae</taxon>
        <taxon>Pentapetalae</taxon>
        <taxon>Caryophyllales</taxon>
        <taxon>Cactineae</taxon>
        <taxon>Cactaceae</taxon>
        <taxon>Opuntioideae</taxon>
        <taxon>Opuntia</taxon>
    </lineage>
</organism>
<protein>
    <submittedName>
        <fullName evidence="1">Uncharacterized protein</fullName>
    </submittedName>
</protein>
<proteinExistence type="predicted"/>
<sequence>MKDLHLGFPNQGVCNLLPMLVQCFIVHHHRPGHWGVLHEVHFSFALMHCRLHLDDLINPVLQVNETFWTQTSISAAKFYRLWDHISCLSAFEVPNANHSCLKRVYLS</sequence>
<evidence type="ECO:0000313" key="1">
    <source>
        <dbReference type="EMBL" id="MBA4666678.1"/>
    </source>
</evidence>
<dbReference type="AlphaFoldDB" id="A0A7C9AER9"/>
<dbReference type="EMBL" id="GISG01232362">
    <property type="protein sequence ID" value="MBA4666678.1"/>
    <property type="molecule type" value="Transcribed_RNA"/>
</dbReference>
<reference evidence="1" key="2">
    <citation type="submission" date="2020-07" db="EMBL/GenBank/DDBJ databases">
        <authorList>
            <person name="Vera ALvarez R."/>
            <person name="Arias-Moreno D.M."/>
            <person name="Jimenez-Jacinto V."/>
            <person name="Jimenez-Bremont J.F."/>
            <person name="Swaminathan K."/>
            <person name="Moose S.P."/>
            <person name="Guerrero-Gonzalez M.L."/>
            <person name="Marino-Ramirez L."/>
            <person name="Landsman D."/>
            <person name="Rodriguez-Kessler M."/>
            <person name="Delgado-Sanchez P."/>
        </authorList>
    </citation>
    <scope>NUCLEOTIDE SEQUENCE</scope>
    <source>
        <tissue evidence="1">Cladode</tissue>
    </source>
</reference>
<name>A0A7C9AER9_OPUST</name>